<dbReference type="GO" id="GO:0020037">
    <property type="term" value="F:heme binding"/>
    <property type="evidence" value="ECO:0007669"/>
    <property type="project" value="InterPro"/>
</dbReference>
<feature type="transmembrane region" description="Helical" evidence="7">
    <location>
        <begin position="6"/>
        <end position="23"/>
    </location>
</feature>
<evidence type="ECO:0000256" key="6">
    <source>
        <dbReference type="RuleBase" id="RU000461"/>
    </source>
</evidence>
<accession>A0A2P2J2F3</accession>
<comment type="cofactor">
    <cofactor evidence="5">
        <name>heme</name>
        <dbReference type="ChEBI" id="CHEBI:30413"/>
    </cofactor>
</comment>
<dbReference type="AlphaFoldDB" id="A0A2P2J2F3"/>
<keyword evidence="5 6" id="KW-0349">Heme</keyword>
<dbReference type="GO" id="GO:0004497">
    <property type="term" value="F:monooxygenase activity"/>
    <property type="evidence" value="ECO:0007669"/>
    <property type="project" value="UniProtKB-KW"/>
</dbReference>
<keyword evidence="7" id="KW-0472">Membrane</keyword>
<dbReference type="PRINTS" id="PR00463">
    <property type="entry name" value="EP450I"/>
</dbReference>
<evidence type="ECO:0000256" key="1">
    <source>
        <dbReference type="ARBA" id="ARBA00010617"/>
    </source>
</evidence>
<dbReference type="InterPro" id="IPR036396">
    <property type="entry name" value="Cyt_P450_sf"/>
</dbReference>
<feature type="binding site" description="axial binding residue" evidence="5">
    <location>
        <position position="448"/>
    </location>
    <ligand>
        <name>heme</name>
        <dbReference type="ChEBI" id="CHEBI:30413"/>
    </ligand>
    <ligandPart>
        <name>Fe</name>
        <dbReference type="ChEBI" id="CHEBI:18248"/>
    </ligandPart>
</feature>
<dbReference type="EMBL" id="GGEC01007138">
    <property type="protein sequence ID" value="MBW87621.1"/>
    <property type="molecule type" value="Transcribed_RNA"/>
</dbReference>
<evidence type="ECO:0000256" key="5">
    <source>
        <dbReference type="PIRSR" id="PIRSR602401-1"/>
    </source>
</evidence>
<dbReference type="Pfam" id="PF00067">
    <property type="entry name" value="p450"/>
    <property type="match status" value="1"/>
</dbReference>
<dbReference type="Gene3D" id="1.10.630.10">
    <property type="entry name" value="Cytochrome P450"/>
    <property type="match status" value="1"/>
</dbReference>
<keyword evidence="4 5" id="KW-0408">Iron</keyword>
<keyword evidence="2 5" id="KW-0479">Metal-binding</keyword>
<dbReference type="CDD" id="cd11073">
    <property type="entry name" value="CYP76-like"/>
    <property type="match status" value="1"/>
</dbReference>
<dbReference type="InterPro" id="IPR017972">
    <property type="entry name" value="Cyt_P450_CS"/>
</dbReference>
<dbReference type="GO" id="GO:0005506">
    <property type="term" value="F:iron ion binding"/>
    <property type="evidence" value="ECO:0007669"/>
    <property type="project" value="InterPro"/>
</dbReference>
<organism evidence="8">
    <name type="scientific">Rhizophora mucronata</name>
    <name type="common">Asiatic mangrove</name>
    <dbReference type="NCBI Taxonomy" id="61149"/>
    <lineage>
        <taxon>Eukaryota</taxon>
        <taxon>Viridiplantae</taxon>
        <taxon>Streptophyta</taxon>
        <taxon>Embryophyta</taxon>
        <taxon>Tracheophyta</taxon>
        <taxon>Spermatophyta</taxon>
        <taxon>Magnoliopsida</taxon>
        <taxon>eudicotyledons</taxon>
        <taxon>Gunneridae</taxon>
        <taxon>Pentapetalae</taxon>
        <taxon>rosids</taxon>
        <taxon>fabids</taxon>
        <taxon>Malpighiales</taxon>
        <taxon>Rhizophoraceae</taxon>
        <taxon>Rhizophora</taxon>
    </lineage>
</organism>
<dbReference type="GO" id="GO:0016705">
    <property type="term" value="F:oxidoreductase activity, acting on paired donors, with incorporation or reduction of molecular oxygen"/>
    <property type="evidence" value="ECO:0007669"/>
    <property type="project" value="InterPro"/>
</dbReference>
<evidence type="ECO:0000256" key="3">
    <source>
        <dbReference type="ARBA" id="ARBA00023002"/>
    </source>
</evidence>
<keyword evidence="6" id="KW-0503">Monooxygenase</keyword>
<proteinExistence type="inferred from homology"/>
<sequence length="507" mass="57815">MAWLSNIFISVVIFSISALVLLTRHRKATSQHRLPSGPSGWPIVGNLFDLGSMPHRTLADLRQKYGPVIWLRLGSMNTMVILSAKAAERFFKNHDLEFADRNVTEVMRARDYNQGSVALAPYGSHWRLLRRLVTIDMLVNKRINETAFIRWTCVDQMLQWIEEESNKTRGGGIQVARFVFLMTFNMLGNLMLSRDLLDPESKDAAEFFTAMTTLMEWSGHANIADYLPWLKWLDPQGLRRKMERDLGKAMAIASKFVKERVQEKEAMKGDRKKDFLDVLLEFEGNGKGEEPTKISDRDINIFILEIFMAGSETTSSTIEWAITELLLNPESMSEAKAELAQVIGADRKVEESDIDNLPFMQAVVKETLRCHPPIPFLVPRKAIHDTNFMGYDIPKNTQVLVNTWAIGRDPDAWEDPSSFKPERFIRSTIDFKGQHHELIPFGSGRRMCAGLSLAHRTLHIILGSLLHEFNWELDPGIDPATMDMKDRLGVTTRKFEPLLVVPKKCSL</sequence>
<dbReference type="InterPro" id="IPR001128">
    <property type="entry name" value="Cyt_P450"/>
</dbReference>
<evidence type="ECO:0000313" key="8">
    <source>
        <dbReference type="EMBL" id="MBW87621.1"/>
    </source>
</evidence>
<dbReference type="PRINTS" id="PR00385">
    <property type="entry name" value="P450"/>
</dbReference>
<keyword evidence="3 6" id="KW-0560">Oxidoreductase</keyword>
<comment type="similarity">
    <text evidence="1 6">Belongs to the cytochrome P450 family.</text>
</comment>
<keyword evidence="7" id="KW-1133">Transmembrane helix</keyword>
<dbReference type="PROSITE" id="PS00086">
    <property type="entry name" value="CYTOCHROME_P450"/>
    <property type="match status" value="1"/>
</dbReference>
<name>A0A2P2J2F3_RHIMU</name>
<dbReference type="SUPFAM" id="SSF48264">
    <property type="entry name" value="Cytochrome P450"/>
    <property type="match status" value="1"/>
</dbReference>
<evidence type="ECO:0000256" key="2">
    <source>
        <dbReference type="ARBA" id="ARBA00022723"/>
    </source>
</evidence>
<protein>
    <recommendedName>
        <fullName evidence="9">Cytochrome P450</fullName>
    </recommendedName>
</protein>
<evidence type="ECO:0008006" key="9">
    <source>
        <dbReference type="Google" id="ProtNLM"/>
    </source>
</evidence>
<evidence type="ECO:0000256" key="4">
    <source>
        <dbReference type="ARBA" id="ARBA00023004"/>
    </source>
</evidence>
<reference evidence="8" key="1">
    <citation type="submission" date="2018-02" db="EMBL/GenBank/DDBJ databases">
        <title>Rhizophora mucronata_Transcriptome.</title>
        <authorList>
            <person name="Meera S.P."/>
            <person name="Sreeshan A."/>
            <person name="Augustine A."/>
        </authorList>
    </citation>
    <scope>NUCLEOTIDE SEQUENCE</scope>
    <source>
        <tissue evidence="8">Leaf</tissue>
    </source>
</reference>
<keyword evidence="7" id="KW-0812">Transmembrane</keyword>
<dbReference type="PANTHER" id="PTHR47950:SF14">
    <property type="entry name" value="CYTOCHROME P450 76A2-LIKE ISOFORM X1"/>
    <property type="match status" value="1"/>
</dbReference>
<dbReference type="InterPro" id="IPR002401">
    <property type="entry name" value="Cyt_P450_E_grp-I"/>
</dbReference>
<dbReference type="FunFam" id="1.10.630.10:FF:000007">
    <property type="entry name" value="Cytochrome P450 76C4"/>
    <property type="match status" value="1"/>
</dbReference>
<evidence type="ECO:0000256" key="7">
    <source>
        <dbReference type="SAM" id="Phobius"/>
    </source>
</evidence>
<dbReference type="PANTHER" id="PTHR47950">
    <property type="entry name" value="CYTOCHROME P450, FAMILY 76, SUBFAMILY C, POLYPEPTIDE 5-RELATED"/>
    <property type="match status" value="1"/>
</dbReference>